<gene>
    <name evidence="2" type="ORF">SAMN02745824_1948</name>
</gene>
<evidence type="ECO:0000256" key="1">
    <source>
        <dbReference type="SAM" id="SignalP"/>
    </source>
</evidence>
<evidence type="ECO:0000313" key="2">
    <source>
        <dbReference type="EMBL" id="SIN82978.1"/>
    </source>
</evidence>
<name>A0A1N6EIZ2_9SPHN</name>
<keyword evidence="3" id="KW-1185">Reference proteome</keyword>
<dbReference type="RefSeq" id="WP_074205058.1">
    <property type="nucleotide sequence ID" value="NZ_FSQW01000002.1"/>
</dbReference>
<keyword evidence="1" id="KW-0732">Signal</keyword>
<dbReference type="AlphaFoldDB" id="A0A1N6EIZ2"/>
<sequence>MTKAIAWTAATLMALTSSPALADDSAIDTSSMIEAAAVTPPTYQAADLPVSGFDLAALNSQQSPRFMATMESQYQAGYRIANITAPDLTDNSPGLASLIVPEEFAYRSTEQDSGVDALVPGQFISSSVRGELQSDTGPAARDKSSVGLRLPF</sequence>
<protein>
    <submittedName>
        <fullName evidence="2">Uncharacterized protein</fullName>
    </submittedName>
</protein>
<evidence type="ECO:0000313" key="3">
    <source>
        <dbReference type="Proteomes" id="UP000185192"/>
    </source>
</evidence>
<proteinExistence type="predicted"/>
<reference evidence="3" key="1">
    <citation type="submission" date="2016-11" db="EMBL/GenBank/DDBJ databases">
        <authorList>
            <person name="Varghese N."/>
            <person name="Submissions S."/>
        </authorList>
    </citation>
    <scope>NUCLEOTIDE SEQUENCE [LARGE SCALE GENOMIC DNA]</scope>
    <source>
        <strain evidence="3">DSM 22363</strain>
    </source>
</reference>
<accession>A0A1N6EIZ2</accession>
<feature type="chain" id="PRO_5012139103" evidence="1">
    <location>
        <begin position="23"/>
        <end position="152"/>
    </location>
</feature>
<dbReference type="Proteomes" id="UP000185192">
    <property type="component" value="Unassembled WGS sequence"/>
</dbReference>
<feature type="signal peptide" evidence="1">
    <location>
        <begin position="1"/>
        <end position="22"/>
    </location>
</feature>
<dbReference type="OrthoDB" id="7605374at2"/>
<organism evidence="2 3">
    <name type="scientific">Parasphingorhabdus marina DSM 22363</name>
    <dbReference type="NCBI Taxonomy" id="1123272"/>
    <lineage>
        <taxon>Bacteria</taxon>
        <taxon>Pseudomonadati</taxon>
        <taxon>Pseudomonadota</taxon>
        <taxon>Alphaproteobacteria</taxon>
        <taxon>Sphingomonadales</taxon>
        <taxon>Sphingomonadaceae</taxon>
        <taxon>Parasphingorhabdus</taxon>
    </lineage>
</organism>
<dbReference type="EMBL" id="FSQW01000002">
    <property type="protein sequence ID" value="SIN82978.1"/>
    <property type="molecule type" value="Genomic_DNA"/>
</dbReference>